<name>A0ABV6JFU5_9BACL</name>
<dbReference type="Gene3D" id="3.40.50.300">
    <property type="entry name" value="P-loop containing nucleotide triphosphate hydrolases"/>
    <property type="match status" value="1"/>
</dbReference>
<dbReference type="InterPro" id="IPR052922">
    <property type="entry name" value="Cytidylate_Kinase-2"/>
</dbReference>
<accession>A0ABV6JFU5</accession>
<comment type="caution">
    <text evidence="1">The sequence shown here is derived from an EMBL/GenBank/DDBJ whole genome shotgun (WGS) entry which is preliminary data.</text>
</comment>
<protein>
    <submittedName>
        <fullName evidence="1">DNA topology modulation protein</fullName>
    </submittedName>
</protein>
<proteinExistence type="predicted"/>
<organism evidence="1 2">
    <name type="scientific">Paenibacillus mendelii</name>
    <dbReference type="NCBI Taxonomy" id="206163"/>
    <lineage>
        <taxon>Bacteria</taxon>
        <taxon>Bacillati</taxon>
        <taxon>Bacillota</taxon>
        <taxon>Bacilli</taxon>
        <taxon>Bacillales</taxon>
        <taxon>Paenibacillaceae</taxon>
        <taxon>Paenibacillus</taxon>
    </lineage>
</organism>
<gene>
    <name evidence="1" type="ORF">ACFFJ8_25955</name>
</gene>
<dbReference type="EMBL" id="JBHLVF010000041">
    <property type="protein sequence ID" value="MFC0394794.1"/>
    <property type="molecule type" value="Genomic_DNA"/>
</dbReference>
<dbReference type="SUPFAM" id="SSF52540">
    <property type="entry name" value="P-loop containing nucleoside triphosphate hydrolases"/>
    <property type="match status" value="1"/>
</dbReference>
<reference evidence="1 2" key="1">
    <citation type="submission" date="2024-09" db="EMBL/GenBank/DDBJ databases">
        <authorList>
            <person name="Sun Q."/>
            <person name="Mori K."/>
        </authorList>
    </citation>
    <scope>NUCLEOTIDE SEQUENCE [LARGE SCALE GENOMIC DNA]</scope>
    <source>
        <strain evidence="1 2">CCM 4839</strain>
    </source>
</reference>
<dbReference type="PANTHER" id="PTHR37816">
    <property type="entry name" value="YALI0E33011P"/>
    <property type="match status" value="1"/>
</dbReference>
<dbReference type="RefSeq" id="WP_204815961.1">
    <property type="nucleotide sequence ID" value="NZ_JANHOF010000001.1"/>
</dbReference>
<dbReference type="NCBIfam" id="NF005994">
    <property type="entry name" value="PRK08118.1"/>
    <property type="match status" value="1"/>
</dbReference>
<dbReference type="CDD" id="cd02019">
    <property type="entry name" value="NK"/>
    <property type="match status" value="1"/>
</dbReference>
<dbReference type="InterPro" id="IPR027417">
    <property type="entry name" value="P-loop_NTPase"/>
</dbReference>
<dbReference type="PANTHER" id="PTHR37816:SF3">
    <property type="entry name" value="MODULATES DNA TOPOLOGY"/>
    <property type="match status" value="1"/>
</dbReference>
<evidence type="ECO:0000313" key="2">
    <source>
        <dbReference type="Proteomes" id="UP001589818"/>
    </source>
</evidence>
<sequence length="182" mass="21196">MKIMIIGSGGSGKSTFARQLSSILGLPVHHLDAYYYKPGWVPTPKQEWDEIQKRLVAQKEWIIDGNYGRTLPIRMNAADVIIYFDLSRWITTYRVIKRRVQYNGITRPDLNEGCPERLDWAFLKWVWNFKKTSRTGIMEKMDAYKDGKAIIVIRTTKQVKGLIKQLKLEGRSYFNNVGHSQQ</sequence>
<keyword evidence="2" id="KW-1185">Reference proteome</keyword>
<dbReference type="Proteomes" id="UP001589818">
    <property type="component" value="Unassembled WGS sequence"/>
</dbReference>
<evidence type="ECO:0000313" key="1">
    <source>
        <dbReference type="EMBL" id="MFC0394794.1"/>
    </source>
</evidence>